<feature type="compositionally biased region" description="Basic and acidic residues" evidence="1">
    <location>
        <begin position="119"/>
        <end position="137"/>
    </location>
</feature>
<dbReference type="GO" id="GO:0015031">
    <property type="term" value="P:protein transport"/>
    <property type="evidence" value="ECO:0007669"/>
    <property type="project" value="TreeGrafter"/>
</dbReference>
<evidence type="ECO:0000313" key="4">
    <source>
        <dbReference type="Proteomes" id="UP000285326"/>
    </source>
</evidence>
<evidence type="ECO:0000313" key="3">
    <source>
        <dbReference type="EMBL" id="RKF78363.1"/>
    </source>
</evidence>
<organism evidence="3 4">
    <name type="scientific">Golovinomyces cichoracearum</name>
    <dbReference type="NCBI Taxonomy" id="62708"/>
    <lineage>
        <taxon>Eukaryota</taxon>
        <taxon>Fungi</taxon>
        <taxon>Dikarya</taxon>
        <taxon>Ascomycota</taxon>
        <taxon>Pezizomycotina</taxon>
        <taxon>Leotiomycetes</taxon>
        <taxon>Erysiphales</taxon>
        <taxon>Erysiphaceae</taxon>
        <taxon>Golovinomyces</taxon>
    </lineage>
</organism>
<dbReference type="Pfam" id="PF07543">
    <property type="entry name" value="PGA2"/>
    <property type="match status" value="1"/>
</dbReference>
<name>A0A420IUZ6_9PEZI</name>
<feature type="transmembrane region" description="Helical" evidence="2">
    <location>
        <begin position="32"/>
        <end position="49"/>
    </location>
</feature>
<keyword evidence="2" id="KW-1133">Transmembrane helix</keyword>
<reference evidence="3 4" key="1">
    <citation type="journal article" date="2018" name="BMC Genomics">
        <title>Comparative genome analyses reveal sequence features reflecting distinct modes of host-adaptation between dicot and monocot powdery mildew.</title>
        <authorList>
            <person name="Wu Y."/>
            <person name="Ma X."/>
            <person name="Pan Z."/>
            <person name="Kale S.D."/>
            <person name="Song Y."/>
            <person name="King H."/>
            <person name="Zhang Q."/>
            <person name="Presley C."/>
            <person name="Deng X."/>
            <person name="Wei C.I."/>
            <person name="Xiao S."/>
        </authorList>
    </citation>
    <scope>NUCLEOTIDE SEQUENCE [LARGE SCALE GENOMIC DNA]</scope>
    <source>
        <strain evidence="3">UMSG1</strain>
    </source>
</reference>
<dbReference type="InterPro" id="IPR011431">
    <property type="entry name" value="Trafficking_Pga2"/>
</dbReference>
<evidence type="ECO:0000256" key="2">
    <source>
        <dbReference type="SAM" id="Phobius"/>
    </source>
</evidence>
<sequence length="158" mass="18166">MSTAIPGFVQQGRDNLVRNVRGMWDGMRPRDYIRIVVVVGAYLLLRPYLLKYAAKIQAKEHAKHAFDPSKPSSNSKISPNQLRDGHCTEIDENEQSEAEGNGIANGADWGKKTRKRQRRADMKAIEDEERRKLQMEGEKDDQDIMQYLVDYEEGKDGW</sequence>
<feature type="region of interest" description="Disordered" evidence="1">
    <location>
        <begin position="60"/>
        <end position="144"/>
    </location>
</feature>
<evidence type="ECO:0000256" key="1">
    <source>
        <dbReference type="SAM" id="MobiDB-lite"/>
    </source>
</evidence>
<dbReference type="AlphaFoldDB" id="A0A420IUZ6"/>
<feature type="compositionally biased region" description="Low complexity" evidence="1">
    <location>
        <begin position="68"/>
        <end position="80"/>
    </location>
</feature>
<proteinExistence type="predicted"/>
<dbReference type="PANTHER" id="PTHR28199:SF1">
    <property type="entry name" value="PROCESSING OF GAS1 AND ALP PROTEIN 2"/>
    <property type="match status" value="1"/>
</dbReference>
<gene>
    <name evidence="3" type="ORF">GcM1_212058</name>
</gene>
<keyword evidence="2" id="KW-0812">Transmembrane</keyword>
<keyword evidence="2" id="KW-0472">Membrane</keyword>
<dbReference type="Proteomes" id="UP000285326">
    <property type="component" value="Unassembled WGS sequence"/>
</dbReference>
<dbReference type="PANTHER" id="PTHR28199">
    <property type="entry name" value="PROCESSING OF GAS1 AND ALP PROTEIN 2"/>
    <property type="match status" value="1"/>
</dbReference>
<protein>
    <submittedName>
        <fullName evidence="3">Putative trafficking pga2</fullName>
    </submittedName>
</protein>
<comment type="caution">
    <text evidence="3">The sequence shown here is derived from an EMBL/GenBank/DDBJ whole genome shotgun (WGS) entry which is preliminary data.</text>
</comment>
<accession>A0A420IUZ6</accession>
<dbReference type="EMBL" id="MCBS01021211">
    <property type="protein sequence ID" value="RKF78363.1"/>
    <property type="molecule type" value="Genomic_DNA"/>
</dbReference>